<evidence type="ECO:0000313" key="2">
    <source>
        <dbReference type="Proteomes" id="UP001165960"/>
    </source>
</evidence>
<keyword evidence="2" id="KW-1185">Reference proteome</keyword>
<name>A0ACC2UIY1_9FUNG</name>
<protein>
    <submittedName>
        <fullName evidence="1">Uncharacterized protein</fullName>
    </submittedName>
</protein>
<organism evidence="1 2">
    <name type="scientific">Entomophthora muscae</name>
    <dbReference type="NCBI Taxonomy" id="34485"/>
    <lineage>
        <taxon>Eukaryota</taxon>
        <taxon>Fungi</taxon>
        <taxon>Fungi incertae sedis</taxon>
        <taxon>Zoopagomycota</taxon>
        <taxon>Entomophthoromycotina</taxon>
        <taxon>Entomophthoromycetes</taxon>
        <taxon>Entomophthorales</taxon>
        <taxon>Entomophthoraceae</taxon>
        <taxon>Entomophthora</taxon>
    </lineage>
</organism>
<comment type="caution">
    <text evidence="1">The sequence shown here is derived from an EMBL/GenBank/DDBJ whole genome shotgun (WGS) entry which is preliminary data.</text>
</comment>
<proteinExistence type="predicted"/>
<dbReference type="Proteomes" id="UP001165960">
    <property type="component" value="Unassembled WGS sequence"/>
</dbReference>
<reference evidence="1" key="1">
    <citation type="submission" date="2022-04" db="EMBL/GenBank/DDBJ databases">
        <title>Genome of the entomopathogenic fungus Entomophthora muscae.</title>
        <authorList>
            <person name="Elya C."/>
            <person name="Lovett B.R."/>
            <person name="Lee E."/>
            <person name="Macias A.M."/>
            <person name="Hajek A.E."/>
            <person name="De Bivort B.L."/>
            <person name="Kasson M.T."/>
            <person name="De Fine Licht H.H."/>
            <person name="Stajich J.E."/>
        </authorList>
    </citation>
    <scope>NUCLEOTIDE SEQUENCE</scope>
    <source>
        <strain evidence="1">Berkeley</strain>
    </source>
</reference>
<dbReference type="EMBL" id="QTSX02000712">
    <property type="protein sequence ID" value="KAJ9086721.1"/>
    <property type="molecule type" value="Genomic_DNA"/>
</dbReference>
<sequence length="132" mass="15172">MRKITRDASWAEPNMRKYFKRMENNQYPISSLMSPNNGFSGWFKTSYISFLDQLKLDPMLVNYVLATVGNPLRNINDYGLLGKLNTDSDGRVFIPQAVDKLHKNQLSKVHPPCRQALPLDDMDRHLCNQSAV</sequence>
<evidence type="ECO:0000313" key="1">
    <source>
        <dbReference type="EMBL" id="KAJ9086721.1"/>
    </source>
</evidence>
<gene>
    <name evidence="1" type="ORF">DSO57_1000979</name>
</gene>
<accession>A0ACC2UIY1</accession>